<dbReference type="Gene3D" id="3.30.70.330">
    <property type="match status" value="1"/>
</dbReference>
<evidence type="ECO:0000259" key="14">
    <source>
        <dbReference type="Pfam" id="PF00508"/>
    </source>
</evidence>
<feature type="domain" description="Papillomavirus E2 N-terminal" evidence="14">
    <location>
        <begin position="5"/>
        <end position="201"/>
    </location>
</feature>
<dbReference type="InterPro" id="IPR036050">
    <property type="entry name" value="Regulatory_protein_E2_N"/>
</dbReference>
<dbReference type="EMBL" id="MF509818">
    <property type="protein sequence ID" value="AVY53532.1"/>
    <property type="molecule type" value="Genomic_DNA"/>
</dbReference>
<feature type="region of interest" description="Disordered" evidence="13">
    <location>
        <begin position="199"/>
        <end position="295"/>
    </location>
</feature>
<dbReference type="HAMAP" id="MF_04001">
    <property type="entry name" value="PPV_E2"/>
    <property type="match status" value="1"/>
</dbReference>
<dbReference type="GO" id="GO:0000166">
    <property type="term" value="F:nucleotide binding"/>
    <property type="evidence" value="ECO:0007669"/>
    <property type="project" value="UniProtKB-UniRule"/>
</dbReference>
<dbReference type="GO" id="GO:0042025">
    <property type="term" value="C:host cell nucleus"/>
    <property type="evidence" value="ECO:0007669"/>
    <property type="project" value="UniProtKB-SubCell"/>
</dbReference>
<dbReference type="InterPro" id="IPR000427">
    <property type="entry name" value="Papillomavirus_E2_C"/>
</dbReference>
<comment type="PTM">
    <text evidence="12">Phosphorylated.</text>
</comment>
<evidence type="ECO:0000259" key="15">
    <source>
        <dbReference type="Pfam" id="PF00511"/>
    </source>
</evidence>
<dbReference type="Gene3D" id="2.170.200.10">
    <property type="entry name" value="Papillomavirus E2 early protein domain"/>
    <property type="match status" value="1"/>
</dbReference>
<comment type="subcellular location">
    <subcellularLocation>
        <location evidence="1 12">Host nucleus</location>
    </subcellularLocation>
</comment>
<keyword evidence="4 12" id="KW-0244">Early protein</keyword>
<evidence type="ECO:0000313" key="16">
    <source>
        <dbReference type="EMBL" id="AVY53532.1"/>
    </source>
</evidence>
<name>A0A2R4QLB7_9PAPI</name>
<dbReference type="InterPro" id="IPR012677">
    <property type="entry name" value="Nucleotide-bd_a/b_plait_sf"/>
</dbReference>
<dbReference type="SUPFAM" id="SSF54957">
    <property type="entry name" value="Viral DNA-binding domain"/>
    <property type="match status" value="1"/>
</dbReference>
<evidence type="ECO:0000256" key="6">
    <source>
        <dbReference type="ARBA" id="ARBA00022562"/>
    </source>
</evidence>
<evidence type="ECO:0000256" key="4">
    <source>
        <dbReference type="ARBA" id="ARBA00022518"/>
    </source>
</evidence>
<evidence type="ECO:0000256" key="8">
    <source>
        <dbReference type="ARBA" id="ARBA00023015"/>
    </source>
</evidence>
<dbReference type="GO" id="GO:0006275">
    <property type="term" value="P:regulation of DNA replication"/>
    <property type="evidence" value="ECO:0007669"/>
    <property type="project" value="UniProtKB-UniRule"/>
</dbReference>
<dbReference type="Gene3D" id="1.10.287.30">
    <property type="entry name" value="E2 (early) protein, N terminal domain, subdomain 1"/>
    <property type="match status" value="1"/>
</dbReference>
<sequence>MNQAELTQRFDALQEELMTIIETGADDLETQIKHWQLNRKINVLMYYGRKEGLKNFGLQTLPALQVSEYNAKVAINLVLLLKSIAKSSFRTEKWTLLETSAELIFTAPKNCFKKKAYQVWVLYDDEESNAILYTNWDRIYYQDANDMWQVSPGMVDHNGLYFDDNAGERNYFQLFAPDAEKYGKTGKWTVKYKTKTISSVVTSSTKSSTSGLPERDTTNATATAGKEVPVRRAKSPGRQSPHHPSTSSQLGRLLSRKRQGEPSTRGHSDRKRHRQQTPPSPTAGEVGVRHTTVQTTGLTRLGRLIEEARDPPILIVKGSSNQLKCWRFRFQHKCGHLFQTCSSVFKWIDDTNNAGSRMLIAFRNTKQRQQFINCVKFPRGTSYGFGALDTL</sequence>
<evidence type="ECO:0000256" key="12">
    <source>
        <dbReference type="HAMAP-Rule" id="MF_04001"/>
    </source>
</evidence>
<evidence type="ECO:0000256" key="7">
    <source>
        <dbReference type="ARBA" id="ARBA00022705"/>
    </source>
</evidence>
<dbReference type="InterPro" id="IPR035975">
    <property type="entry name" value="E2/EBNA1_C_sf"/>
</dbReference>
<comment type="PTM">
    <text evidence="12">Sumoylation plays a regulatory role in E2 transcriptional activity.</text>
</comment>
<protein>
    <recommendedName>
        <fullName evidence="12">Regulatory protein E2</fullName>
    </recommendedName>
</protein>
<evidence type="ECO:0000256" key="13">
    <source>
        <dbReference type="SAM" id="MobiDB-lite"/>
    </source>
</evidence>
<evidence type="ECO:0000256" key="11">
    <source>
        <dbReference type="ARBA" id="ARBA00023163"/>
    </source>
</evidence>
<dbReference type="SUPFAM" id="SSF51332">
    <property type="entry name" value="E2 regulatory, transactivation domain"/>
    <property type="match status" value="1"/>
</dbReference>
<keyword evidence="11 12" id="KW-0804">Transcription</keyword>
<comment type="subunit">
    <text evidence="12">Binds DNA as homodimer. Interacts with protein E1; this interaction greatly increases E1 DNA-binding activity. Interacts with protein L1; this interaction enhances E2-dependent replication and transcription activation. Interacts with protein L2; this interaction inhibits E2 transcriptional activity but not DNA replication function E2. Interacts with protein E7; this interaction inhibits E7 oncogenic activity. Interacts with host TAF1; this interaction modulates E2-dependent transcriptional regulation. Interacts with host BRD4; this interaction mediates E2 transcriptional activation function. Additionally, the interaction with host BRD4 on mitotic chromosomes mediates tethering of the viral genome. Interacts with host TOPBP1; this interaction is required for optimal viral DNA replication.</text>
</comment>
<keyword evidence="7 12" id="KW-0235">DNA replication</keyword>
<feature type="region of interest" description="DNA-binding domain" evidence="12">
    <location>
        <begin position="310"/>
        <end position="391"/>
    </location>
</feature>
<accession>A0A2R4QLB7</accession>
<dbReference type="InterPro" id="IPR042504">
    <property type="entry name" value="Regulatory_protein_E2_N_2"/>
</dbReference>
<keyword evidence="10 12" id="KW-0010">Activator</keyword>
<evidence type="ECO:0000256" key="1">
    <source>
        <dbReference type="ARBA" id="ARBA00004147"/>
    </source>
</evidence>
<evidence type="ECO:0000256" key="10">
    <source>
        <dbReference type="ARBA" id="ARBA00023159"/>
    </source>
</evidence>
<keyword evidence="9 12" id="KW-0238">DNA-binding</keyword>
<keyword evidence="3 12" id="KW-0678">Repressor</keyword>
<keyword evidence="8 12" id="KW-0805">Transcription regulation</keyword>
<comment type="function">
    <text evidence="12">Plays a role in the initiation of viral DNA replication. A dimer of E2 interacts with a dimer of E1 in order to improve specificity of E1 DNA binding activity. Once the complex recognizes and binds DNA at specific sites, the E2 dimer is removed from DNA. E2 also regulates viral transcription through binding to the E2RE response element (5'-ACCNNNNNNGGT-3') present in multiple copies in the regulatory regions of the viral genome. Activates or represses transcription depending on E2RE's position with regards to proximal promoter elements including the TATA-box. Repression occurs by sterically hindering the assembly of the transcription initiation complex.</text>
</comment>
<keyword evidence="6 12" id="KW-1048">Host nucleus</keyword>
<dbReference type="GO" id="GO:0003700">
    <property type="term" value="F:DNA-binding transcription factor activity"/>
    <property type="evidence" value="ECO:0007669"/>
    <property type="project" value="UniProtKB-UniRule"/>
</dbReference>
<dbReference type="Pfam" id="PF00508">
    <property type="entry name" value="PPV_E2_N"/>
    <property type="match status" value="1"/>
</dbReference>
<comment type="caution">
    <text evidence="12">Lacks conserved residue(s) required for the propagation of feature annotation.</text>
</comment>
<evidence type="ECO:0000256" key="9">
    <source>
        <dbReference type="ARBA" id="ARBA00023125"/>
    </source>
</evidence>
<evidence type="ECO:0000256" key="3">
    <source>
        <dbReference type="ARBA" id="ARBA00022491"/>
    </source>
</evidence>
<feature type="compositionally biased region" description="Basic and acidic residues" evidence="13">
    <location>
        <begin position="258"/>
        <end position="267"/>
    </location>
</feature>
<dbReference type="Pfam" id="PF00511">
    <property type="entry name" value="PPV_E2_C"/>
    <property type="match status" value="1"/>
</dbReference>
<dbReference type="GO" id="GO:0006351">
    <property type="term" value="P:DNA-templated transcription"/>
    <property type="evidence" value="ECO:0007669"/>
    <property type="project" value="UniProtKB-UniRule"/>
</dbReference>
<evidence type="ECO:0000256" key="5">
    <source>
        <dbReference type="ARBA" id="ARBA00022553"/>
    </source>
</evidence>
<reference evidence="16" key="1">
    <citation type="submission" date="2017-07" db="EMBL/GenBank/DDBJ databases">
        <title>Characterisation of Six Novel Gammapapillomavirus Types Isolated From Penile Swabs.</title>
        <authorList>
            <person name="Murahwa A.T."/>
            <person name="Mbulawa Z.Z.A."/>
            <person name="Williamson A.-L."/>
            <person name="Meiring T.L."/>
        </authorList>
    </citation>
    <scope>NUCLEOTIDE SEQUENCE</scope>
    <source>
        <strain evidence="16">CT04_15</strain>
    </source>
</reference>
<proteinExistence type="inferred from homology"/>
<dbReference type="GO" id="GO:0006260">
    <property type="term" value="P:DNA replication"/>
    <property type="evidence" value="ECO:0007669"/>
    <property type="project" value="UniProtKB-KW"/>
</dbReference>
<evidence type="ECO:0000256" key="2">
    <source>
        <dbReference type="ARBA" id="ARBA00007794"/>
    </source>
</evidence>
<feature type="compositionally biased region" description="Low complexity" evidence="13">
    <location>
        <begin position="199"/>
        <end position="210"/>
    </location>
</feature>
<organism evidence="16">
    <name type="scientific">Human papillomavirus type 213</name>
    <dbReference type="NCBI Taxonomy" id="2060137"/>
    <lineage>
        <taxon>Viruses</taxon>
        <taxon>Monodnaviria</taxon>
        <taxon>Shotokuvirae</taxon>
        <taxon>Cossaviricota</taxon>
        <taxon>Papovaviricetes</taxon>
        <taxon>Zurhausenvirales</taxon>
        <taxon>Papillomaviridae</taxon>
    </lineage>
</organism>
<dbReference type="InterPro" id="IPR033668">
    <property type="entry name" value="Reg_prot_E2"/>
</dbReference>
<comment type="similarity">
    <text evidence="2">Belongs to the papillomaviridae E8^E2C protein family.</text>
</comment>
<dbReference type="GO" id="GO:0039693">
    <property type="term" value="P:viral DNA genome replication"/>
    <property type="evidence" value="ECO:0007669"/>
    <property type="project" value="UniProtKB-UniRule"/>
</dbReference>
<keyword evidence="5 12" id="KW-0597">Phosphoprotein</keyword>
<keyword evidence="12" id="KW-0832">Ubl conjugation</keyword>
<dbReference type="GO" id="GO:0003677">
    <property type="term" value="F:DNA binding"/>
    <property type="evidence" value="ECO:0007669"/>
    <property type="project" value="UniProtKB-UniRule"/>
</dbReference>
<feature type="domain" description="Papillomavirus E2 C-terminal" evidence="15">
    <location>
        <begin position="312"/>
        <end position="383"/>
    </location>
</feature>
<dbReference type="InterPro" id="IPR042503">
    <property type="entry name" value="Regulatory_protein_E2_N_1"/>
</dbReference>
<dbReference type="InterPro" id="IPR001866">
    <property type="entry name" value="PPV_E2_N"/>
</dbReference>
<gene>
    <name evidence="12 16" type="primary">E2</name>
</gene>
<comment type="similarity">
    <text evidence="12">Belongs to the papillomaviridae E2 protein family.</text>
</comment>
<keyword evidence="12" id="KW-1017">Isopeptide bond</keyword>
<feature type="cross-link" description="Glycyl lysine isopeptide (Lys-Gly) (interchain with G-Cter in SUMO)" evidence="12">
    <location>
        <position position="317"/>
    </location>
</feature>